<protein>
    <submittedName>
        <fullName evidence="1">Uncharacterized protein</fullName>
    </submittedName>
</protein>
<proteinExistence type="predicted"/>
<evidence type="ECO:0000313" key="1">
    <source>
        <dbReference type="EMBL" id="KAF7802881.1"/>
    </source>
</evidence>
<dbReference type="EMBL" id="JAAIUW010000013">
    <property type="protein sequence ID" value="KAF7802881.1"/>
    <property type="molecule type" value="Genomic_DNA"/>
</dbReference>
<dbReference type="Proteomes" id="UP000634136">
    <property type="component" value="Unassembled WGS sequence"/>
</dbReference>
<organism evidence="1 2">
    <name type="scientific">Senna tora</name>
    <dbReference type="NCBI Taxonomy" id="362788"/>
    <lineage>
        <taxon>Eukaryota</taxon>
        <taxon>Viridiplantae</taxon>
        <taxon>Streptophyta</taxon>
        <taxon>Embryophyta</taxon>
        <taxon>Tracheophyta</taxon>
        <taxon>Spermatophyta</taxon>
        <taxon>Magnoliopsida</taxon>
        <taxon>eudicotyledons</taxon>
        <taxon>Gunneridae</taxon>
        <taxon>Pentapetalae</taxon>
        <taxon>rosids</taxon>
        <taxon>fabids</taxon>
        <taxon>Fabales</taxon>
        <taxon>Fabaceae</taxon>
        <taxon>Caesalpinioideae</taxon>
        <taxon>Cassia clade</taxon>
        <taxon>Senna</taxon>
    </lineage>
</organism>
<name>A0A834W1Y7_9FABA</name>
<dbReference type="AlphaFoldDB" id="A0A834W1Y7"/>
<accession>A0A834W1Y7</accession>
<keyword evidence="2" id="KW-1185">Reference proteome</keyword>
<evidence type="ECO:0000313" key="2">
    <source>
        <dbReference type="Proteomes" id="UP000634136"/>
    </source>
</evidence>
<comment type="caution">
    <text evidence="1">The sequence shown here is derived from an EMBL/GenBank/DDBJ whole genome shotgun (WGS) entry which is preliminary data.</text>
</comment>
<gene>
    <name evidence="1" type="ORF">G2W53_041992</name>
</gene>
<sequence>MRKLIVADVKVWIDCAYASSCFELYEVSIMVPTTMNNPDETNNENNDNVEVVEPENNDSAVGANNENNDNAQVVVMILVISEDQRQPLIVEDNGGP</sequence>
<reference evidence="1" key="1">
    <citation type="submission" date="2020-09" db="EMBL/GenBank/DDBJ databases">
        <title>Genome-Enabled Discovery of Anthraquinone Biosynthesis in Senna tora.</title>
        <authorList>
            <person name="Kang S.-H."/>
            <person name="Pandey R.P."/>
            <person name="Lee C.-M."/>
            <person name="Sim J.-S."/>
            <person name="Jeong J.-T."/>
            <person name="Choi B.-S."/>
            <person name="Jung M."/>
            <person name="Ginzburg D."/>
            <person name="Zhao K."/>
            <person name="Won S.Y."/>
            <person name="Oh T.-J."/>
            <person name="Yu Y."/>
            <person name="Kim N.-H."/>
            <person name="Lee O.R."/>
            <person name="Lee T.-H."/>
            <person name="Bashyal P."/>
            <person name="Kim T.-S."/>
            <person name="Lee W.-H."/>
            <person name="Kawkins C."/>
            <person name="Kim C.-K."/>
            <person name="Kim J.S."/>
            <person name="Ahn B.O."/>
            <person name="Rhee S.Y."/>
            <person name="Sohng J.K."/>
        </authorList>
    </citation>
    <scope>NUCLEOTIDE SEQUENCE</scope>
    <source>
        <tissue evidence="1">Leaf</tissue>
    </source>
</reference>